<name>A0A238KWX4_9RHOB</name>
<proteinExistence type="predicted"/>
<gene>
    <name evidence="1" type="ORF">MAA8898_03627</name>
</gene>
<organism evidence="1 2">
    <name type="scientific">Maliponia aquimaris</name>
    <dbReference type="NCBI Taxonomy" id="1673631"/>
    <lineage>
        <taxon>Bacteria</taxon>
        <taxon>Pseudomonadati</taxon>
        <taxon>Pseudomonadota</taxon>
        <taxon>Alphaproteobacteria</taxon>
        <taxon>Rhodobacterales</taxon>
        <taxon>Paracoccaceae</taxon>
        <taxon>Maliponia</taxon>
    </lineage>
</organism>
<evidence type="ECO:0000313" key="2">
    <source>
        <dbReference type="Proteomes" id="UP000207598"/>
    </source>
</evidence>
<accession>A0A238KWX4</accession>
<protein>
    <submittedName>
        <fullName evidence="1">Uncharacterized protein</fullName>
    </submittedName>
</protein>
<evidence type="ECO:0000313" key="1">
    <source>
        <dbReference type="EMBL" id="SMX47315.1"/>
    </source>
</evidence>
<dbReference type="EMBL" id="FXYF01000011">
    <property type="protein sequence ID" value="SMX47315.1"/>
    <property type="molecule type" value="Genomic_DNA"/>
</dbReference>
<dbReference type="OrthoDB" id="7404855at2"/>
<sequence>MSSLAFLCPPALDGRIPPPRPAAKFLPEWFRALPRALGMPDAHGLQAHTVRACLPVTDAFALGWIIPLPFDIQTSRDSFGQLRFHWATDLPFAPVEQHHPAQIGAYDAPFHGRMPLKFINPWRIVLPPGWSAAFLHPVNHFELPFTAFNGVVDCDALEVPVNIPFLWTDPGEGVALPAGTPMVQVVPFERRAAITDATVRAETATEAEARAAALARKYGEESVYAREWRHRHDREPPP</sequence>
<reference evidence="1 2" key="1">
    <citation type="submission" date="2017-05" db="EMBL/GenBank/DDBJ databases">
        <authorList>
            <person name="Song R."/>
            <person name="Chenine A.L."/>
            <person name="Ruprecht R.M."/>
        </authorList>
    </citation>
    <scope>NUCLEOTIDE SEQUENCE [LARGE SCALE GENOMIC DNA]</scope>
    <source>
        <strain evidence="1 2">CECT 8898</strain>
    </source>
</reference>
<keyword evidence="2" id="KW-1185">Reference proteome</keyword>
<dbReference type="Pfam" id="PF19541">
    <property type="entry name" value="DUF6065"/>
    <property type="match status" value="1"/>
</dbReference>
<dbReference type="RefSeq" id="WP_094022403.1">
    <property type="nucleotide sequence ID" value="NZ_FXYF01000011.1"/>
</dbReference>
<dbReference type="AlphaFoldDB" id="A0A238KWX4"/>
<dbReference type="Proteomes" id="UP000207598">
    <property type="component" value="Unassembled WGS sequence"/>
</dbReference>
<dbReference type="InterPro" id="IPR045709">
    <property type="entry name" value="DUF6065"/>
</dbReference>